<sequence>MILLGKDREHLRDLSYKKLLTFDNFGDRLNFLSLMNRGYKSPREISNAFYKSRIWRDMRDYIIARDLGYDLGVKDVEIEGPPLVHHMIPLLEEDILEWREDIILNPDLLITTSYNTHNIIHYGFGRVQSMNYVERSPGDTKLW</sequence>
<evidence type="ECO:0000313" key="1">
    <source>
        <dbReference type="EMBL" id="DAF62654.1"/>
    </source>
</evidence>
<protein>
    <submittedName>
        <fullName evidence="1">NinG protein</fullName>
    </submittedName>
</protein>
<organism evidence="1">
    <name type="scientific">Siphoviridae sp. ctuBK6</name>
    <dbReference type="NCBI Taxonomy" id="2827963"/>
    <lineage>
        <taxon>Viruses</taxon>
        <taxon>Duplodnaviria</taxon>
        <taxon>Heunggongvirae</taxon>
        <taxon>Uroviricota</taxon>
        <taxon>Caudoviricetes</taxon>
    </lineage>
</organism>
<accession>A0A8S5THA1</accession>
<dbReference type="EMBL" id="BK032826">
    <property type="protein sequence ID" value="DAF62654.1"/>
    <property type="molecule type" value="Genomic_DNA"/>
</dbReference>
<reference evidence="1" key="1">
    <citation type="journal article" date="2021" name="Proc. Natl. Acad. Sci. U.S.A.">
        <title>A Catalog of Tens of Thousands of Viruses from Human Metagenomes Reveals Hidden Associations with Chronic Diseases.</title>
        <authorList>
            <person name="Tisza M.J."/>
            <person name="Buck C.B."/>
        </authorList>
    </citation>
    <scope>NUCLEOTIDE SEQUENCE</scope>
    <source>
        <strain evidence="1">CtuBK6</strain>
    </source>
</reference>
<proteinExistence type="predicted"/>
<name>A0A8S5THA1_9CAUD</name>